<gene>
    <name evidence="18" type="primary">5574594</name>
</gene>
<organism evidence="18 19">
    <name type="scientific">Aedes aegypti</name>
    <name type="common">Yellowfever mosquito</name>
    <name type="synonym">Culex aegypti</name>
    <dbReference type="NCBI Taxonomy" id="7159"/>
    <lineage>
        <taxon>Eukaryota</taxon>
        <taxon>Metazoa</taxon>
        <taxon>Ecdysozoa</taxon>
        <taxon>Arthropoda</taxon>
        <taxon>Hexapoda</taxon>
        <taxon>Insecta</taxon>
        <taxon>Pterygota</taxon>
        <taxon>Neoptera</taxon>
        <taxon>Endopterygota</taxon>
        <taxon>Diptera</taxon>
        <taxon>Nematocera</taxon>
        <taxon>Culicoidea</taxon>
        <taxon>Culicidae</taxon>
        <taxon>Culicinae</taxon>
        <taxon>Aedini</taxon>
        <taxon>Aedes</taxon>
        <taxon>Stegomyia</taxon>
    </lineage>
</organism>
<dbReference type="FunFam" id="3.40.630.10:FF:000008">
    <property type="entry name" value="Endoplasmic reticulum metallopeptidase 1"/>
    <property type="match status" value="1"/>
</dbReference>
<dbReference type="InterPro" id="IPR007484">
    <property type="entry name" value="Peptidase_M28"/>
</dbReference>
<keyword evidence="8" id="KW-0256">Endoplasmic reticulum</keyword>
<keyword evidence="9" id="KW-0862">Zinc</keyword>
<evidence type="ECO:0000256" key="10">
    <source>
        <dbReference type="ARBA" id="ARBA00022989"/>
    </source>
</evidence>
<dbReference type="Pfam" id="PF22249">
    <property type="entry name" value="ERMP1-TM"/>
    <property type="match status" value="1"/>
</dbReference>
<feature type="domain" description="Endoplasmic reticulum metallopeptidase 1-like C-terminal" evidence="16">
    <location>
        <begin position="653"/>
        <end position="880"/>
    </location>
</feature>
<dbReference type="InterPro" id="IPR045175">
    <property type="entry name" value="M28_fam"/>
</dbReference>
<dbReference type="GO" id="GO:0046872">
    <property type="term" value="F:metal ion binding"/>
    <property type="evidence" value="ECO:0007669"/>
    <property type="project" value="UniProtKB-KW"/>
</dbReference>
<evidence type="ECO:0000259" key="17">
    <source>
        <dbReference type="Pfam" id="PF22249"/>
    </source>
</evidence>
<dbReference type="AlphaFoldDB" id="A0A6I8T6I3"/>
<dbReference type="Pfam" id="PF22248">
    <property type="entry name" value="ERMP1_C"/>
    <property type="match status" value="1"/>
</dbReference>
<protein>
    <recommendedName>
        <fullName evidence="14">FXNA-like protease</fullName>
    </recommendedName>
</protein>
<evidence type="ECO:0000256" key="11">
    <source>
        <dbReference type="ARBA" id="ARBA00023049"/>
    </source>
</evidence>
<dbReference type="InParanoid" id="A0A6I8T6I3"/>
<keyword evidence="13" id="KW-0325">Glycoprotein</keyword>
<evidence type="ECO:0000256" key="9">
    <source>
        <dbReference type="ARBA" id="ARBA00022833"/>
    </source>
</evidence>
<dbReference type="SUPFAM" id="SSF53187">
    <property type="entry name" value="Zn-dependent exopeptidases"/>
    <property type="match status" value="1"/>
</dbReference>
<accession>A0A6I8T6I3</accession>
<evidence type="ECO:0000313" key="18">
    <source>
        <dbReference type="EnsemblMetazoa" id="AAEL002408-PB"/>
    </source>
</evidence>
<evidence type="ECO:0000259" key="15">
    <source>
        <dbReference type="Pfam" id="PF04389"/>
    </source>
</evidence>
<name>A0A6I8T6I3_AEDAE</name>
<evidence type="ECO:0000256" key="2">
    <source>
        <dbReference type="ARBA" id="ARBA00004477"/>
    </source>
</evidence>
<evidence type="ECO:0000256" key="8">
    <source>
        <dbReference type="ARBA" id="ARBA00022824"/>
    </source>
</evidence>
<dbReference type="GO" id="GO:0005789">
    <property type="term" value="C:endoplasmic reticulum membrane"/>
    <property type="evidence" value="ECO:0007669"/>
    <property type="project" value="UniProtKB-SubCell"/>
</dbReference>
<dbReference type="GO" id="GO:0008235">
    <property type="term" value="F:metalloexopeptidase activity"/>
    <property type="evidence" value="ECO:0007669"/>
    <property type="project" value="InterPro"/>
</dbReference>
<dbReference type="CDD" id="cd03875">
    <property type="entry name" value="M28_Fxna_like"/>
    <property type="match status" value="1"/>
</dbReference>
<dbReference type="OrthoDB" id="76293at2759"/>
<reference evidence="18" key="2">
    <citation type="submission" date="2020-05" db="UniProtKB">
        <authorList>
            <consortium name="EnsemblMetazoa"/>
        </authorList>
    </citation>
    <scope>IDENTIFICATION</scope>
    <source>
        <strain evidence="18">LVP_AGWG</strain>
    </source>
</reference>
<evidence type="ECO:0000256" key="7">
    <source>
        <dbReference type="ARBA" id="ARBA00022801"/>
    </source>
</evidence>
<dbReference type="Gene3D" id="3.40.630.10">
    <property type="entry name" value="Zn peptidases"/>
    <property type="match status" value="1"/>
</dbReference>
<evidence type="ECO:0000313" key="19">
    <source>
        <dbReference type="Proteomes" id="UP000008820"/>
    </source>
</evidence>
<proteinExistence type="inferred from homology"/>
<evidence type="ECO:0000256" key="14">
    <source>
        <dbReference type="ARBA" id="ARBA00078796"/>
    </source>
</evidence>
<dbReference type="InterPro" id="IPR048024">
    <property type="entry name" value="Fxna-like_M28_dom"/>
</dbReference>
<dbReference type="PANTHER" id="PTHR12147">
    <property type="entry name" value="METALLOPEPTIDASE M28 FAMILY MEMBER"/>
    <property type="match status" value="1"/>
</dbReference>
<feature type="domain" description="Peptidase M28" evidence="15">
    <location>
        <begin position="153"/>
        <end position="345"/>
    </location>
</feature>
<evidence type="ECO:0000256" key="5">
    <source>
        <dbReference type="ARBA" id="ARBA00022692"/>
    </source>
</evidence>
<reference evidence="18 19" key="1">
    <citation type="submission" date="2017-06" db="EMBL/GenBank/DDBJ databases">
        <title>Aedes aegypti genome working group (AGWG) sequencing and assembly.</title>
        <authorList>
            <consortium name="Aedes aegypti Genome Working Group (AGWG)"/>
            <person name="Matthews B.J."/>
        </authorList>
    </citation>
    <scope>NUCLEOTIDE SEQUENCE [LARGE SCALE GENOMIC DNA]</scope>
    <source>
        <strain evidence="18 19">LVP_AGWG</strain>
    </source>
</reference>
<keyword evidence="5" id="KW-0812">Transmembrane</keyword>
<evidence type="ECO:0000256" key="12">
    <source>
        <dbReference type="ARBA" id="ARBA00023136"/>
    </source>
</evidence>
<keyword evidence="7" id="KW-0378">Hydrolase</keyword>
<dbReference type="Pfam" id="PF04389">
    <property type="entry name" value="Peptidase_M28"/>
    <property type="match status" value="1"/>
</dbReference>
<evidence type="ECO:0000256" key="13">
    <source>
        <dbReference type="ARBA" id="ARBA00023180"/>
    </source>
</evidence>
<dbReference type="InterPro" id="IPR053974">
    <property type="entry name" value="ERMP1_1-A_TM"/>
</dbReference>
<dbReference type="InterPro" id="IPR053973">
    <property type="entry name" value="ERMP1-like_C"/>
</dbReference>
<dbReference type="Proteomes" id="UP000008820">
    <property type="component" value="Chromosome 1"/>
</dbReference>
<keyword evidence="11" id="KW-0482">Metalloprotease</keyword>
<comment type="subcellular location">
    <subcellularLocation>
        <location evidence="2">Endoplasmic reticulum membrane</location>
        <topology evidence="2">Multi-pass membrane protein</topology>
    </subcellularLocation>
</comment>
<evidence type="ECO:0000256" key="1">
    <source>
        <dbReference type="ARBA" id="ARBA00001947"/>
    </source>
</evidence>
<comment type="cofactor">
    <cofactor evidence="1">
        <name>Zn(2+)</name>
        <dbReference type="ChEBI" id="CHEBI:29105"/>
    </cofactor>
</comment>
<feature type="domain" description="Endoplasmic reticulum metallopeptidase 1/1-A TM" evidence="17">
    <location>
        <begin position="419"/>
        <end position="635"/>
    </location>
</feature>
<comment type="similarity">
    <text evidence="3">Belongs to the peptidase M28 family.</text>
</comment>
<keyword evidence="19" id="KW-1185">Reference proteome</keyword>
<evidence type="ECO:0000256" key="3">
    <source>
        <dbReference type="ARBA" id="ARBA00010918"/>
    </source>
</evidence>
<dbReference type="GO" id="GO:0006508">
    <property type="term" value="P:proteolysis"/>
    <property type="evidence" value="ECO:0007669"/>
    <property type="project" value="UniProtKB-KW"/>
</dbReference>
<keyword evidence="4" id="KW-0645">Protease</keyword>
<evidence type="ECO:0000256" key="6">
    <source>
        <dbReference type="ARBA" id="ARBA00022723"/>
    </source>
</evidence>
<evidence type="ECO:0000259" key="16">
    <source>
        <dbReference type="Pfam" id="PF22248"/>
    </source>
</evidence>
<keyword evidence="6" id="KW-0479">Metal-binding</keyword>
<keyword evidence="10" id="KW-1133">Transmembrane helix</keyword>
<dbReference type="EnsemblMetazoa" id="AAEL002408-RB">
    <property type="protein sequence ID" value="AAEL002408-PB"/>
    <property type="gene ID" value="AAEL002408"/>
</dbReference>
<keyword evidence="12" id="KW-0472">Membrane</keyword>
<sequence length="882" mass="98711">MFQSSNTNRKGVKGKILDPDIDYSKVKSVHSISSWWGIGGIFIILFIGNLTSYTNSHLPDALRNAHLAKYPNAFIAERAYKDLKILNDFGPKPTGSYANEVLAVDFLLREISYIDQLKNKNQEIIVDKQIVSGGYVGVYMNKSATSVYRNVQNVIAKLVGKHKEHALLLNCHFDSVATSPGASDDLSGCAVMLEILRVMSRQSDINQYSIIFLFNGAEETPLQASHGFISSHRWAKEVRAFLNLESAGSGGKEMLFQSGPKNPWLIEMYAKAIKYPYAQAAAEEVFQSGVIPSDTDFRVFRDVGRVPGMDFAYTANGYRYHTKYDSVEYIPMSVLQRTGDNILSLTNTIANSDRLGTEHKMTEHTVYFDFLGVFFVHYSADVAFMINLSVVLLSIIIPFLSLARSTSGTHGRQIRSETMIGFVATFLGAGVSGIVCFLIGYQLDLIGRPMSWYSSTNLVLGIYCCPALLCQCLVHMLCSKVFGSKTTPLSLALKVQARLSGVNLFWGMLTLGITFTGYRVAYIFMILIFFSLLSNTLISMFAVQNSVHKWLYIHLVFQIFAILWSTQFYHMMMNMFIPITGRIGASINPDLIIGVIATFLTLLTCSYMTPLLFLLKKTDKLIGELVAITVIALLLASWTHVGFPYRDDSLKAPTVQRHYITHTLRTFHDYNGGIRHTDSGFLLQELDRNAGKTIEGIAIPDTITRMREIPACENELFCAIPFYSIWHQVLFENYWFPAPPPLVHSSVKCALRSKDKLSEHDHSMQLTLTGDHQCALIIGPKAGTTLQKWDIVDELADPIEFNGQRGYFVLISSGANPGPMNITLNLKHEIPNYDGPLVDIMVTTTFWEHQKHHAPVFNKLLARVPTWAHVVPSVAAVNSYIF</sequence>
<dbReference type="PANTHER" id="PTHR12147:SF22">
    <property type="entry name" value="ENDOPLASMIC RETICULUM METALLOPEPTIDASE 1"/>
    <property type="match status" value="1"/>
</dbReference>
<evidence type="ECO:0000256" key="4">
    <source>
        <dbReference type="ARBA" id="ARBA00022670"/>
    </source>
</evidence>